<evidence type="ECO:0000313" key="12">
    <source>
        <dbReference type="Proteomes" id="UP000441032"/>
    </source>
</evidence>
<keyword evidence="3 9" id="KW-0645">Protease</keyword>
<keyword evidence="5 9" id="KW-0064">Aspartyl protease</keyword>
<comment type="catalytic activity">
    <reaction evidence="9">
        <text>Release of signal peptides from bacterial membrane prolipoproteins. Hydrolyzes -Xaa-Yaa-Zaa-|-(S,diacylglyceryl)Cys-, in which Xaa is hydrophobic (preferably Leu), and Yaa (Ala or Ser) and Zaa (Gly or Ala) have small, neutral side chains.</text>
        <dbReference type="EC" id="3.4.23.36"/>
    </reaction>
</comment>
<dbReference type="GO" id="GO:0004190">
    <property type="term" value="F:aspartic-type endopeptidase activity"/>
    <property type="evidence" value="ECO:0007669"/>
    <property type="project" value="UniProtKB-UniRule"/>
</dbReference>
<dbReference type="PANTHER" id="PTHR33695:SF1">
    <property type="entry name" value="LIPOPROTEIN SIGNAL PEPTIDASE"/>
    <property type="match status" value="1"/>
</dbReference>
<evidence type="ECO:0000256" key="2">
    <source>
        <dbReference type="ARBA" id="ARBA00022475"/>
    </source>
</evidence>
<evidence type="ECO:0000256" key="1">
    <source>
        <dbReference type="ARBA" id="ARBA00006139"/>
    </source>
</evidence>
<name>A0A7X2L9J7_RALPI</name>
<dbReference type="InterPro" id="IPR001872">
    <property type="entry name" value="Peptidase_A8"/>
</dbReference>
<reference evidence="11 12" key="1">
    <citation type="submission" date="2019-11" db="EMBL/GenBank/DDBJ databases">
        <title>Phenotypic characterization of an OXA-22 and OXA-60 co-producing Ralstonia pickettii clinical strain.</title>
        <authorList>
            <person name="He F."/>
        </authorList>
    </citation>
    <scope>NUCLEOTIDE SEQUENCE [LARGE SCALE GENOMIC DNA]</scope>
    <source>
        <strain evidence="11 12">PSLESD1</strain>
    </source>
</reference>
<dbReference type="Gene3D" id="1.20.144.10">
    <property type="entry name" value="Phosphatidic acid phosphatase type 2/haloperoxidase"/>
    <property type="match status" value="1"/>
</dbReference>
<keyword evidence="8 9" id="KW-0472">Membrane</keyword>
<dbReference type="HAMAP" id="MF_00161">
    <property type="entry name" value="LspA"/>
    <property type="match status" value="1"/>
</dbReference>
<comment type="subcellular location">
    <subcellularLocation>
        <location evidence="9">Cell membrane</location>
        <topology evidence="9">Multi-pass membrane protein</topology>
    </subcellularLocation>
</comment>
<dbReference type="SMART" id="SM00014">
    <property type="entry name" value="acidPPc"/>
    <property type="match status" value="1"/>
</dbReference>
<dbReference type="AlphaFoldDB" id="A0A7X2L9J7"/>
<organism evidence="11 12">
    <name type="scientific">Ralstonia pickettii</name>
    <name type="common">Burkholderia pickettii</name>
    <dbReference type="NCBI Taxonomy" id="329"/>
    <lineage>
        <taxon>Bacteria</taxon>
        <taxon>Pseudomonadati</taxon>
        <taxon>Pseudomonadota</taxon>
        <taxon>Betaproteobacteria</taxon>
        <taxon>Burkholderiales</taxon>
        <taxon>Burkholderiaceae</taxon>
        <taxon>Ralstonia</taxon>
    </lineage>
</organism>
<dbReference type="UniPathway" id="UPA00665"/>
<feature type="transmembrane region" description="Helical" evidence="9">
    <location>
        <begin position="32"/>
        <end position="52"/>
    </location>
</feature>
<dbReference type="Pfam" id="PF01569">
    <property type="entry name" value="PAP2"/>
    <property type="match status" value="1"/>
</dbReference>
<feature type="transmembrane region" description="Helical" evidence="9">
    <location>
        <begin position="169"/>
        <end position="189"/>
    </location>
</feature>
<dbReference type="GO" id="GO:0006508">
    <property type="term" value="P:proteolysis"/>
    <property type="evidence" value="ECO:0007669"/>
    <property type="project" value="UniProtKB-KW"/>
</dbReference>
<evidence type="ECO:0000256" key="9">
    <source>
        <dbReference type="HAMAP-Rule" id="MF_00161"/>
    </source>
</evidence>
<accession>A0A7X2L9J7</accession>
<comment type="caution">
    <text evidence="9">Lacks conserved residue(s) required for the propagation of feature annotation.</text>
</comment>
<feature type="transmembrane region" description="Helical" evidence="9">
    <location>
        <begin position="326"/>
        <end position="345"/>
    </location>
</feature>
<comment type="similarity">
    <text evidence="1 9">Belongs to the peptidase A8 family.</text>
</comment>
<evidence type="ECO:0000256" key="6">
    <source>
        <dbReference type="ARBA" id="ARBA00022801"/>
    </source>
</evidence>
<feature type="active site" evidence="9">
    <location>
        <position position="312"/>
    </location>
</feature>
<dbReference type="InterPro" id="IPR036938">
    <property type="entry name" value="PAP2/HPO_sf"/>
</dbReference>
<evidence type="ECO:0000256" key="7">
    <source>
        <dbReference type="ARBA" id="ARBA00022989"/>
    </source>
</evidence>
<keyword evidence="6 9" id="KW-0378">Hydrolase</keyword>
<dbReference type="EMBL" id="WJYN01000001">
    <property type="protein sequence ID" value="MRS98031.1"/>
    <property type="molecule type" value="Genomic_DNA"/>
</dbReference>
<feature type="transmembrane region" description="Helical" evidence="9">
    <location>
        <begin position="116"/>
        <end position="136"/>
    </location>
</feature>
<keyword evidence="7 9" id="KW-1133">Transmembrane helix</keyword>
<evidence type="ECO:0000256" key="5">
    <source>
        <dbReference type="ARBA" id="ARBA00022750"/>
    </source>
</evidence>
<dbReference type="GO" id="GO:0005886">
    <property type="term" value="C:plasma membrane"/>
    <property type="evidence" value="ECO:0007669"/>
    <property type="project" value="UniProtKB-SubCell"/>
</dbReference>
<sequence length="361" mass="39801">MSWKFLLYDWGGWNVALFQAINSGMPSALDPLAWFFSLIGSYWTAPLTLLGLWWWSMSASNPKRTRAVQHRLAAFGVAFVLALLAASTLKWWLDFPRPPAVLGHFVHVIGVAELRYSLPSGHATYAALVVGAFWPLMGRGGRLALVCYAALVGWSRIAAGMHFPADVLAGWTLGASCIVVADHLMPVLAATWRNYRGTPNVAWYSLAACCFMADQAAKFAITRTFAYGERVEITSTFDLVYLRNPGAAFSFLADAGGWQRYLFIGLSLTVSVWLVHMLRKRLPRMEVLAYSLILGGAAGNLADRIWRGQVVDFLDLHWMQFHWPAFNLADTAISAGAASLMLVVLTQRHGTTANSLSGLRD</sequence>
<feature type="transmembrane region" description="Helical" evidence="9">
    <location>
        <begin position="287"/>
        <end position="306"/>
    </location>
</feature>
<comment type="function">
    <text evidence="9">This protein specifically catalyzes the removal of signal peptides from prolipoproteins.</text>
</comment>
<dbReference type="EC" id="3.4.23.36" evidence="9"/>
<feature type="transmembrane region" description="Helical" evidence="9">
    <location>
        <begin position="72"/>
        <end position="93"/>
    </location>
</feature>
<evidence type="ECO:0000256" key="4">
    <source>
        <dbReference type="ARBA" id="ARBA00022692"/>
    </source>
</evidence>
<keyword evidence="2 9" id="KW-1003">Cell membrane</keyword>
<dbReference type="Proteomes" id="UP000441032">
    <property type="component" value="Unassembled WGS sequence"/>
</dbReference>
<dbReference type="CDD" id="cd01610">
    <property type="entry name" value="PAP2_like"/>
    <property type="match status" value="1"/>
</dbReference>
<feature type="domain" description="Phosphatidic acid phosphatase type 2/haloperoxidase" evidence="10">
    <location>
        <begin position="70"/>
        <end position="182"/>
    </location>
</feature>
<dbReference type="RefSeq" id="WP_154205936.1">
    <property type="nucleotide sequence ID" value="NZ_WJYN01000001.1"/>
</dbReference>
<dbReference type="PANTHER" id="PTHR33695">
    <property type="entry name" value="LIPOPROTEIN SIGNAL PEPTIDASE"/>
    <property type="match status" value="1"/>
</dbReference>
<feature type="active site" evidence="9">
    <location>
        <position position="330"/>
    </location>
</feature>
<comment type="caution">
    <text evidence="11">The sequence shown here is derived from an EMBL/GenBank/DDBJ whole genome shotgun (WGS) entry which is preliminary data.</text>
</comment>
<evidence type="ECO:0000256" key="3">
    <source>
        <dbReference type="ARBA" id="ARBA00022670"/>
    </source>
</evidence>
<dbReference type="InterPro" id="IPR000326">
    <property type="entry name" value="PAP2/HPO"/>
</dbReference>
<evidence type="ECO:0000313" key="11">
    <source>
        <dbReference type="EMBL" id="MRS98031.1"/>
    </source>
</evidence>
<evidence type="ECO:0000259" key="10">
    <source>
        <dbReference type="SMART" id="SM00014"/>
    </source>
</evidence>
<comment type="pathway">
    <text evidence="9">Protein modification; lipoprotein biosynthesis (signal peptide cleavage).</text>
</comment>
<dbReference type="PRINTS" id="PR00781">
    <property type="entry name" value="LIPOSIGPTASE"/>
</dbReference>
<evidence type="ECO:0000256" key="8">
    <source>
        <dbReference type="ARBA" id="ARBA00023136"/>
    </source>
</evidence>
<keyword evidence="4 9" id="KW-0812">Transmembrane</keyword>
<gene>
    <name evidence="9 11" type="primary">lspA</name>
    <name evidence="11" type="ORF">GJQ57_05095</name>
</gene>
<protein>
    <recommendedName>
        <fullName evidence="9">Lipoprotein signal peptidase</fullName>
        <ecNumber evidence="9">3.4.23.36</ecNumber>
    </recommendedName>
    <alternativeName>
        <fullName evidence="9">Prolipoprotein signal peptidase</fullName>
    </alternativeName>
    <alternativeName>
        <fullName evidence="9">Signal peptidase II</fullName>
        <shortName evidence="9">SPase II</shortName>
    </alternativeName>
</protein>
<dbReference type="Pfam" id="PF01252">
    <property type="entry name" value="Peptidase_A8"/>
    <property type="match status" value="1"/>
</dbReference>
<proteinExistence type="inferred from homology"/>
<dbReference type="NCBIfam" id="TIGR00077">
    <property type="entry name" value="lspA"/>
    <property type="match status" value="1"/>
</dbReference>
<dbReference type="SUPFAM" id="SSF48317">
    <property type="entry name" value="Acid phosphatase/Vanadium-dependent haloperoxidase"/>
    <property type="match status" value="1"/>
</dbReference>
<feature type="transmembrane region" description="Helical" evidence="9">
    <location>
        <begin position="258"/>
        <end position="275"/>
    </location>
</feature>